<dbReference type="PANTHER" id="PTHR40074:SF2">
    <property type="entry name" value="O-ACETYLTRANSFERASE WECH"/>
    <property type="match status" value="1"/>
</dbReference>
<evidence type="ECO:0000259" key="8">
    <source>
        <dbReference type="Pfam" id="PF01757"/>
    </source>
</evidence>
<keyword evidence="5 7" id="KW-1133">Transmembrane helix</keyword>
<sequence length="373" mass="42262">MEKIRTGDAITDQQLTNVSTVNAKAEAQRDGRDIGLDFVRLVAAVMVIAVHSTGEYFYHIDNGWTTVNIIDSFSRICVPLFFMVSGAVLLTRKDKASKTFDRIIKFLIPLAFWSAIYLLWYHETGMLWGYSWPTAAPSLFSLSALRYFLLGPVVFHFWFLYTLMGLYIFLPVLQSFYAKSDKLQKYIYLAAWFVGASLLPTIAKTTETRWLGIDLSYFPLYAGYMLAGAVLLAITESRKLFLIGLVTYFASSSLTALFTAIYSSTGDKTELFYSYETTTVVIAALGAFVFLRYLGQRLPLRMQPVIKSASVRLSFGIYIVHAIVLRYIIDIFNFTQIKYAYFEIPVLIILVFIVSGAITFAVRLLPYGNKLFP</sequence>
<evidence type="ECO:0000256" key="2">
    <source>
        <dbReference type="ARBA" id="ARBA00007400"/>
    </source>
</evidence>
<feature type="transmembrane region" description="Helical" evidence="7">
    <location>
        <begin position="72"/>
        <end position="91"/>
    </location>
</feature>
<evidence type="ECO:0000256" key="1">
    <source>
        <dbReference type="ARBA" id="ARBA00004651"/>
    </source>
</evidence>
<dbReference type="RefSeq" id="WP_140026379.1">
    <property type="nucleotide sequence ID" value="NZ_JBHUFG010000040.1"/>
</dbReference>
<protein>
    <recommendedName>
        <fullName evidence="8">Acyltransferase 3 domain-containing protein</fullName>
    </recommendedName>
</protein>
<evidence type="ECO:0000313" key="10">
    <source>
        <dbReference type="Proteomes" id="UP000312784"/>
    </source>
</evidence>
<accession>A0ABY2XZI6</accession>
<feature type="transmembrane region" description="Helical" evidence="7">
    <location>
        <begin position="273"/>
        <end position="294"/>
    </location>
</feature>
<feature type="transmembrane region" description="Helical" evidence="7">
    <location>
        <begin position="147"/>
        <end position="173"/>
    </location>
</feature>
<feature type="transmembrane region" description="Helical" evidence="7">
    <location>
        <begin position="241"/>
        <end position="261"/>
    </location>
</feature>
<feature type="transmembrane region" description="Helical" evidence="7">
    <location>
        <begin position="315"/>
        <end position="334"/>
    </location>
</feature>
<evidence type="ECO:0000256" key="5">
    <source>
        <dbReference type="ARBA" id="ARBA00022989"/>
    </source>
</evidence>
<gene>
    <name evidence="9" type="ORF">FIC94_21615</name>
</gene>
<evidence type="ECO:0000256" key="3">
    <source>
        <dbReference type="ARBA" id="ARBA00022475"/>
    </source>
</evidence>
<feature type="transmembrane region" description="Helical" evidence="7">
    <location>
        <begin position="38"/>
        <end position="60"/>
    </location>
</feature>
<comment type="caution">
    <text evidence="9">The sequence shown here is derived from an EMBL/GenBank/DDBJ whole genome shotgun (WGS) entry which is preliminary data.</text>
</comment>
<comment type="similarity">
    <text evidence="2">Belongs to the acyltransferase 3 family.</text>
</comment>
<proteinExistence type="inferred from homology"/>
<keyword evidence="3" id="KW-1003">Cell membrane</keyword>
<reference evidence="9 10" key="1">
    <citation type="submission" date="2019-06" db="EMBL/GenBank/DDBJ databases">
        <title>Ochrobactrum cricket sp.nov., isolated from the insect Teleogryllus occipitalis living in deserted cropland.</title>
        <authorList>
            <person name="Hu M."/>
        </authorList>
    </citation>
    <scope>NUCLEOTIDE SEQUENCE [LARGE SCALE GENOMIC DNA]</scope>
    <source>
        <strain evidence="9 10">LCB8</strain>
    </source>
</reference>
<feature type="transmembrane region" description="Helical" evidence="7">
    <location>
        <begin position="185"/>
        <end position="203"/>
    </location>
</feature>
<keyword evidence="6 7" id="KW-0472">Membrane</keyword>
<dbReference type="InterPro" id="IPR002656">
    <property type="entry name" value="Acyl_transf_3_dom"/>
</dbReference>
<name>A0ABY2XZI6_9HYPH</name>
<dbReference type="Pfam" id="PF01757">
    <property type="entry name" value="Acyl_transf_3"/>
    <property type="match status" value="1"/>
</dbReference>
<dbReference type="Proteomes" id="UP000312784">
    <property type="component" value="Unassembled WGS sequence"/>
</dbReference>
<evidence type="ECO:0000256" key="6">
    <source>
        <dbReference type="ARBA" id="ARBA00023136"/>
    </source>
</evidence>
<evidence type="ECO:0000256" key="7">
    <source>
        <dbReference type="SAM" id="Phobius"/>
    </source>
</evidence>
<dbReference type="EMBL" id="VEWL01000023">
    <property type="protein sequence ID" value="TNV09774.1"/>
    <property type="molecule type" value="Genomic_DNA"/>
</dbReference>
<organism evidence="9 10">
    <name type="scientific">Ochrobactrum teleogrylli</name>
    <dbReference type="NCBI Taxonomy" id="2479765"/>
    <lineage>
        <taxon>Bacteria</taxon>
        <taxon>Pseudomonadati</taxon>
        <taxon>Pseudomonadota</taxon>
        <taxon>Alphaproteobacteria</taxon>
        <taxon>Hyphomicrobiales</taxon>
        <taxon>Brucellaceae</taxon>
        <taxon>Brucella/Ochrobactrum group</taxon>
        <taxon>Ochrobactrum</taxon>
    </lineage>
</organism>
<feature type="transmembrane region" description="Helical" evidence="7">
    <location>
        <begin position="215"/>
        <end position="234"/>
    </location>
</feature>
<comment type="subcellular location">
    <subcellularLocation>
        <location evidence="1">Cell membrane</location>
        <topology evidence="1">Multi-pass membrane protein</topology>
    </subcellularLocation>
</comment>
<dbReference type="PANTHER" id="PTHR40074">
    <property type="entry name" value="O-ACETYLTRANSFERASE WECH"/>
    <property type="match status" value="1"/>
</dbReference>
<evidence type="ECO:0000256" key="4">
    <source>
        <dbReference type="ARBA" id="ARBA00022692"/>
    </source>
</evidence>
<evidence type="ECO:0000313" key="9">
    <source>
        <dbReference type="EMBL" id="TNV09774.1"/>
    </source>
</evidence>
<feature type="transmembrane region" description="Helical" evidence="7">
    <location>
        <begin position="103"/>
        <end position="122"/>
    </location>
</feature>
<feature type="transmembrane region" description="Helical" evidence="7">
    <location>
        <begin position="340"/>
        <end position="365"/>
    </location>
</feature>
<feature type="domain" description="Acyltransferase 3" evidence="8">
    <location>
        <begin position="34"/>
        <end position="358"/>
    </location>
</feature>
<keyword evidence="10" id="KW-1185">Reference proteome</keyword>
<keyword evidence="4 7" id="KW-0812">Transmembrane</keyword>